<name>A0AAG5D356_ANOAO</name>
<dbReference type="PANTHER" id="PTHR23279:SF6">
    <property type="entry name" value="DEFECTIVE PROBOSCIS EXTENSION RESPONSE 7, ISOFORM F"/>
    <property type="match status" value="1"/>
</dbReference>
<organism evidence="3 4">
    <name type="scientific">Anopheles atroparvus</name>
    <name type="common">European mosquito</name>
    <dbReference type="NCBI Taxonomy" id="41427"/>
    <lineage>
        <taxon>Eukaryota</taxon>
        <taxon>Metazoa</taxon>
        <taxon>Ecdysozoa</taxon>
        <taxon>Arthropoda</taxon>
        <taxon>Hexapoda</taxon>
        <taxon>Insecta</taxon>
        <taxon>Pterygota</taxon>
        <taxon>Neoptera</taxon>
        <taxon>Endopterygota</taxon>
        <taxon>Diptera</taxon>
        <taxon>Nematocera</taxon>
        <taxon>Culicoidea</taxon>
        <taxon>Culicidae</taxon>
        <taxon>Anophelinae</taxon>
        <taxon>Anopheles</taxon>
    </lineage>
</organism>
<feature type="domain" description="Ig-like" evidence="2">
    <location>
        <begin position="154"/>
        <end position="249"/>
    </location>
</feature>
<sequence>MVLMMALKDNTFMPGGGSRGRNRIGAGSCGHGRSEAGDCNPFISAPSTLFSRTLLVTFLLMTFNVNVCQVVQAATSASASTSAKVDRRPRADLERPDAPSTHHHGITGQTSTSQLHAAGGASTSTSSASASAAALVSGGLSSPASSMGGLAEKPYFDDVNSRNVTTVVDDTAILKCRVKHKGDRTVSWMRKRDLHILTSNIYTYTGDQRFSVIHPPDSDDWDLKIEYAQQKDSGIYECQVNTEPKINLAVYLDVTAERDFAQDFSKYGPNTGGKHFIGAVGLDFLSTAARAKIIGSQEVHVKKGSTISLSCVVNVHASSISWYHGSSIVDFDSARGGISLETEKTEGGTSSRLMLTRATLRDSGNYTCVPTGAISASVQVHVLNGEHPAAMQTSSGVPCPTHQALILLFVSLNSCNFSELIYSISSLLGAARFLATAASVSFLVRIRRLTLPASGVLLSLVSISTALRTRTTSPSTIQSEASQSPSPNHRTRHRAFEPSSRIPVPMR</sequence>
<feature type="region of interest" description="Disordered" evidence="1">
    <location>
        <begin position="472"/>
        <end position="507"/>
    </location>
</feature>
<dbReference type="InterPro" id="IPR007110">
    <property type="entry name" value="Ig-like_dom"/>
</dbReference>
<feature type="domain" description="Ig-like" evidence="2">
    <location>
        <begin position="289"/>
        <end position="379"/>
    </location>
</feature>
<dbReference type="InterPro" id="IPR003599">
    <property type="entry name" value="Ig_sub"/>
</dbReference>
<evidence type="ECO:0000313" key="3">
    <source>
        <dbReference type="EnsemblMetazoa" id="ENSAATROPP005692"/>
    </source>
</evidence>
<dbReference type="SUPFAM" id="SSF48726">
    <property type="entry name" value="Immunoglobulin"/>
    <property type="match status" value="2"/>
</dbReference>
<reference evidence="3" key="1">
    <citation type="submission" date="2024-04" db="UniProtKB">
        <authorList>
            <consortium name="EnsemblMetazoa"/>
        </authorList>
    </citation>
    <scope>IDENTIFICATION</scope>
    <source>
        <strain evidence="3">EBRO</strain>
    </source>
</reference>
<feature type="compositionally biased region" description="Polar residues" evidence="1">
    <location>
        <begin position="472"/>
        <end position="488"/>
    </location>
</feature>
<dbReference type="GO" id="GO:0050808">
    <property type="term" value="P:synapse organization"/>
    <property type="evidence" value="ECO:0007669"/>
    <property type="project" value="TreeGrafter"/>
</dbReference>
<dbReference type="InterPro" id="IPR013106">
    <property type="entry name" value="Ig_V-set"/>
</dbReference>
<accession>A0AAG5D356</accession>
<dbReference type="Pfam" id="PF07686">
    <property type="entry name" value="V-set"/>
    <property type="match status" value="1"/>
</dbReference>
<dbReference type="SMART" id="SM00409">
    <property type="entry name" value="IG"/>
    <property type="match status" value="2"/>
</dbReference>
<dbReference type="Proteomes" id="UP000075880">
    <property type="component" value="Unassembled WGS sequence"/>
</dbReference>
<dbReference type="GO" id="GO:0032589">
    <property type="term" value="C:neuron projection membrane"/>
    <property type="evidence" value="ECO:0007669"/>
    <property type="project" value="TreeGrafter"/>
</dbReference>
<dbReference type="Pfam" id="PF13927">
    <property type="entry name" value="Ig_3"/>
    <property type="match status" value="1"/>
</dbReference>
<dbReference type="SMART" id="SM00408">
    <property type="entry name" value="IGc2"/>
    <property type="match status" value="2"/>
</dbReference>
<dbReference type="FunFam" id="2.60.40.10:FF:001705">
    <property type="entry name" value="Uncharacterized protein, isoform B"/>
    <property type="match status" value="1"/>
</dbReference>
<evidence type="ECO:0000259" key="2">
    <source>
        <dbReference type="PROSITE" id="PS50835"/>
    </source>
</evidence>
<dbReference type="FunFam" id="2.60.40.10:FF:000129">
    <property type="entry name" value="CLUMA_CG018772, isoform A"/>
    <property type="match status" value="1"/>
</dbReference>
<dbReference type="PANTHER" id="PTHR23279">
    <property type="entry name" value="DEFECTIVE PROBOSCIS EXTENSION RESPONSE DPR -RELATED"/>
    <property type="match status" value="1"/>
</dbReference>
<feature type="region of interest" description="Disordered" evidence="1">
    <location>
        <begin position="78"/>
        <end position="123"/>
    </location>
</feature>
<dbReference type="InterPro" id="IPR037448">
    <property type="entry name" value="Zig-8"/>
</dbReference>
<keyword evidence="4" id="KW-1185">Reference proteome</keyword>
<evidence type="ECO:0000313" key="4">
    <source>
        <dbReference type="Proteomes" id="UP000075880"/>
    </source>
</evidence>
<feature type="compositionally biased region" description="Basic and acidic residues" evidence="1">
    <location>
        <begin position="84"/>
        <end position="97"/>
    </location>
</feature>
<dbReference type="Gene3D" id="2.60.40.10">
    <property type="entry name" value="Immunoglobulins"/>
    <property type="match status" value="2"/>
</dbReference>
<dbReference type="AlphaFoldDB" id="A0AAG5D356"/>
<dbReference type="EnsemblMetazoa" id="ENSAATROPT006250">
    <property type="protein sequence ID" value="ENSAATROPP005692"/>
    <property type="gene ID" value="ENSAATROPG005058"/>
</dbReference>
<protein>
    <recommendedName>
        <fullName evidence="2">Ig-like domain-containing protein</fullName>
    </recommendedName>
</protein>
<proteinExistence type="predicted"/>
<dbReference type="InterPro" id="IPR036179">
    <property type="entry name" value="Ig-like_dom_sf"/>
</dbReference>
<dbReference type="PROSITE" id="PS50835">
    <property type="entry name" value="IG_LIKE"/>
    <property type="match status" value="2"/>
</dbReference>
<evidence type="ECO:0000256" key="1">
    <source>
        <dbReference type="SAM" id="MobiDB-lite"/>
    </source>
</evidence>
<dbReference type="InterPro" id="IPR003598">
    <property type="entry name" value="Ig_sub2"/>
</dbReference>
<dbReference type="InterPro" id="IPR013783">
    <property type="entry name" value="Ig-like_fold"/>
</dbReference>